<evidence type="ECO:0008006" key="15">
    <source>
        <dbReference type="Google" id="ProtNLM"/>
    </source>
</evidence>
<sequence length="1626" mass="180941">MGRLQYKNMPMLVTMNLQTIACVLFLAFIRNSQQKDIPWLPVQGEANPQPNADHARGSGPLPWQDPFQTNPRITEHPQDDYFAKNEPATLNCKAEGLPLPIITWYRNGELVETNRENPMSHRMLLDNGQLFFLRVIHTKSNKPDVGVYYCNATNVHGTAISRNATIKIASLRDEFRQEPTDTTVAVGKPVTLYCLPPRGEPEPKVFWRKDGDIVQPDSRIELQEAGTLVISSVRKSDTGEYQCFAINKGGERNSKTAQLRIVDVPMFQKMPKDMTAEEGDTVEFQCDVQGDRPLTIQWKKEGGVIRYGGARILPDHTLRIEKIEASDDGVYVCMAENAAGSTKAIARLTVLYAPSFLIRPRDQIVAPGRTVTLQCVATGNPPPTVFWSKGLQESLMFPNRENGRYSVAEDGTFRIERAQKSDEGTYICEALNTRGQASAMVRIEVRDGEFPNVAHDSRPPPIIRYGPDNQTLPTDTVAMLRCQATGDPEPIIRWYKDGRPLMKDLRYALLDSGTLQISDLKISDSGRYTCKAMSEIGEAAWDCMLIVEVQSTLVAFHRAPDIATLPSSPSKPVISDVTDTSVHLSWQPGSSPGGSSVFAFQVEYFGHGTTDTWKVSSSNINTESYTVQELQLNTTYLFVVRAKNSQGLGPPSPPSELVRTLATRDQRTFHQSRVDLPRQEIEARLQGTVIEIVEGEAVNSSAIKIEWRLLKGQDIVDGFYVRYKHILDIRHKQYGEMKIERVPYSQTSYTITGLSSYNWYEICVMAYCQNVQSRCSNPLKVQTEESVFSEPPDGINIHKQGDTGLSLEWKPPNNGPPGDVLSYKIHCFSEDGAHNCSKTVNGTVLRTTINDLEAGKRYRLKMAATTKRGMGQYSHTYMYSIGDQPYIVDKPQGSPDTTTIGTLTQGSEHADLMKEPWFIGVLIGTIGGTLWLVLCVFSVWMCKKKKQKKKMKEKRYYTGEPKHKIGESSNMLYGNYGTKDPNLHCTNDLGLSPELNAFLQGKKEVGTHDDNIYNTAGSSSFPELKTFYQKADPVAPYATTTLIESQNIIRQRTQGMDHMFRPINHGYIPCSEGSADSCHKPDVASSDSNTDNSRPNTSGPQDGSDPMQSPTSDSGSHTTDENGLLLKHRKKTNSKLGPNKQTTVNWAELLPPPPEHPPPSEMDFRGGNPPPTYSEVHGDDRANLNRSPISPVSFSKLSACSCPVPHSQTPVSSWNMPVYSDNECPRCQSEKYFDMRPYTPRQYIQRTQSPRTPTLNSGPSRTCGVYSHNHSPRGNNVNHSQPTRGTPTNYNSSTRGTTPSRGSQSDQESNIPCFQQYRIVPQREDFRFFSDSQWGPGPAPPAPPCQQCVDPSNIDPSRGPDGSSVDRACQSSLSSLVGDQSCLNNSLYHPNRSGQNNNPNLERYQDSPVSEDADYATESDMEVTRCQEDPNDDHWATITDQCNTDCSSVRSSTCSSGDGSFLTEADFASAVARAAEMSGLTVVGTTVCDLNPKSKKERRQRRPARPISPGYSTDSNYGSIDIVHRPYPKSQRKKQLLEQGKRPSQKEQYMQREGFSRGLESSYQENSHPTEVPYYSKPSFPAVLTSPMDISKLSPLGRKTDLPEDGSTFTDSGKQLVAVRRLEDNV</sequence>
<feature type="domain" description="Ig-like" evidence="11">
    <location>
        <begin position="173"/>
        <end position="260"/>
    </location>
</feature>
<dbReference type="GO" id="GO:0098632">
    <property type="term" value="F:cell-cell adhesion mediator activity"/>
    <property type="evidence" value="ECO:0007669"/>
    <property type="project" value="TreeGrafter"/>
</dbReference>
<dbReference type="FunFam" id="2.60.40.10:FF:000008">
    <property type="entry name" value="roundabout homolog 2 isoform X2"/>
    <property type="match status" value="2"/>
</dbReference>
<keyword evidence="6 10" id="KW-0472">Membrane</keyword>
<feature type="compositionally biased region" description="Polar residues" evidence="9">
    <location>
        <begin position="1242"/>
        <end position="1260"/>
    </location>
</feature>
<feature type="domain" description="Ig-like" evidence="11">
    <location>
        <begin position="354"/>
        <end position="444"/>
    </location>
</feature>
<feature type="compositionally biased region" description="Basic and acidic residues" evidence="9">
    <location>
        <begin position="1535"/>
        <end position="1545"/>
    </location>
</feature>
<dbReference type="SMART" id="SM00409">
    <property type="entry name" value="IG"/>
    <property type="match status" value="5"/>
</dbReference>
<protein>
    <recommendedName>
        <fullName evidence="15">Roundabout homolog 1-like</fullName>
    </recommendedName>
</protein>
<feature type="domain" description="Ig-like" evidence="11">
    <location>
        <begin position="71"/>
        <end position="167"/>
    </location>
</feature>
<evidence type="ECO:0000256" key="9">
    <source>
        <dbReference type="SAM" id="MobiDB-lite"/>
    </source>
</evidence>
<organism evidence="13 14">
    <name type="scientific">Potamilus streckersoni</name>
    <dbReference type="NCBI Taxonomy" id="2493646"/>
    <lineage>
        <taxon>Eukaryota</taxon>
        <taxon>Metazoa</taxon>
        <taxon>Spiralia</taxon>
        <taxon>Lophotrochozoa</taxon>
        <taxon>Mollusca</taxon>
        <taxon>Bivalvia</taxon>
        <taxon>Autobranchia</taxon>
        <taxon>Heteroconchia</taxon>
        <taxon>Palaeoheterodonta</taxon>
        <taxon>Unionida</taxon>
        <taxon>Unionoidea</taxon>
        <taxon>Unionidae</taxon>
        <taxon>Ambleminae</taxon>
        <taxon>Lampsilini</taxon>
        <taxon>Potamilus</taxon>
    </lineage>
</organism>
<evidence type="ECO:0000256" key="1">
    <source>
        <dbReference type="ARBA" id="ARBA00004167"/>
    </source>
</evidence>
<evidence type="ECO:0000256" key="8">
    <source>
        <dbReference type="ARBA" id="ARBA00023319"/>
    </source>
</evidence>
<keyword evidence="3" id="KW-0732">Signal</keyword>
<dbReference type="FunFam" id="2.60.40.10:FF:000189">
    <property type="entry name" value="Neogenin isoform 3"/>
    <property type="match status" value="2"/>
</dbReference>
<dbReference type="SMART" id="SM00406">
    <property type="entry name" value="IGv"/>
    <property type="match status" value="3"/>
</dbReference>
<feature type="compositionally biased region" description="Low complexity" evidence="9">
    <location>
        <begin position="1292"/>
        <end position="1305"/>
    </location>
</feature>
<dbReference type="InterPro" id="IPR036179">
    <property type="entry name" value="Ig-like_dom_sf"/>
</dbReference>
<dbReference type="SMART" id="SM00408">
    <property type="entry name" value="IGc2"/>
    <property type="match status" value="5"/>
</dbReference>
<evidence type="ECO:0000256" key="10">
    <source>
        <dbReference type="SAM" id="Phobius"/>
    </source>
</evidence>
<feature type="region of interest" description="Disordered" evidence="9">
    <location>
        <begin position="40"/>
        <end position="68"/>
    </location>
</feature>
<feature type="compositionally biased region" description="Polar residues" evidence="9">
    <location>
        <begin position="1559"/>
        <end position="1569"/>
    </location>
</feature>
<evidence type="ECO:0000256" key="5">
    <source>
        <dbReference type="ARBA" id="ARBA00022989"/>
    </source>
</evidence>
<dbReference type="FunFam" id="2.60.40.10:FF:000026">
    <property type="entry name" value="roundabout homolog 2 isoform X1"/>
    <property type="match status" value="1"/>
</dbReference>
<feature type="compositionally biased region" description="Polar residues" evidence="9">
    <location>
        <begin position="1085"/>
        <end position="1117"/>
    </location>
</feature>
<evidence type="ECO:0000256" key="7">
    <source>
        <dbReference type="ARBA" id="ARBA00023157"/>
    </source>
</evidence>
<dbReference type="Gene3D" id="2.60.40.10">
    <property type="entry name" value="Immunoglobulins"/>
    <property type="match status" value="8"/>
</dbReference>
<keyword evidence="5 10" id="KW-1133">Transmembrane helix</keyword>
<feature type="compositionally biased region" description="Polar residues" evidence="9">
    <location>
        <begin position="1268"/>
        <end position="1291"/>
    </location>
</feature>
<evidence type="ECO:0000259" key="11">
    <source>
        <dbReference type="PROSITE" id="PS50835"/>
    </source>
</evidence>
<dbReference type="InterPro" id="IPR003599">
    <property type="entry name" value="Ig_sub"/>
</dbReference>
<feature type="compositionally biased region" description="Pro residues" evidence="9">
    <location>
        <begin position="1150"/>
        <end position="1160"/>
    </location>
</feature>
<feature type="region of interest" description="Disordered" evidence="9">
    <location>
        <begin position="1329"/>
        <end position="1368"/>
    </location>
</feature>
<dbReference type="SMART" id="SM00060">
    <property type="entry name" value="FN3"/>
    <property type="match status" value="3"/>
</dbReference>
<comment type="subcellular location">
    <subcellularLocation>
        <location evidence="1">Membrane</location>
        <topology evidence="1">Single-pass membrane protein</topology>
    </subcellularLocation>
</comment>
<dbReference type="CDD" id="cd00063">
    <property type="entry name" value="FN3"/>
    <property type="match status" value="3"/>
</dbReference>
<dbReference type="Pfam" id="PF13927">
    <property type="entry name" value="Ig_3"/>
    <property type="match status" value="1"/>
</dbReference>
<evidence type="ECO:0000256" key="2">
    <source>
        <dbReference type="ARBA" id="ARBA00022692"/>
    </source>
</evidence>
<feature type="domain" description="Fibronectin type-III" evidence="12">
    <location>
        <begin position="568"/>
        <end position="663"/>
    </location>
</feature>
<dbReference type="EMBL" id="JAEAOA010001044">
    <property type="protein sequence ID" value="KAK3587011.1"/>
    <property type="molecule type" value="Genomic_DNA"/>
</dbReference>
<dbReference type="Pfam" id="PF07679">
    <property type="entry name" value="I-set"/>
    <property type="match status" value="4"/>
</dbReference>
<dbReference type="InterPro" id="IPR013106">
    <property type="entry name" value="Ig_V-set"/>
</dbReference>
<name>A0AAE0VR78_9BIVA</name>
<dbReference type="GO" id="GO:0007411">
    <property type="term" value="P:axon guidance"/>
    <property type="evidence" value="ECO:0007669"/>
    <property type="project" value="TreeGrafter"/>
</dbReference>
<feature type="region of interest" description="Disordered" evidence="9">
    <location>
        <begin position="1072"/>
        <end position="1174"/>
    </location>
</feature>
<feature type="region of interest" description="Disordered" evidence="9">
    <location>
        <begin position="1590"/>
        <end position="1613"/>
    </location>
</feature>
<keyword evidence="14" id="KW-1185">Reference proteome</keyword>
<reference evidence="13" key="1">
    <citation type="journal article" date="2021" name="Genome Biol. Evol.">
        <title>A High-Quality Reference Genome for a Parasitic Bivalve with Doubly Uniparental Inheritance (Bivalvia: Unionida).</title>
        <authorList>
            <person name="Smith C.H."/>
        </authorList>
    </citation>
    <scope>NUCLEOTIDE SEQUENCE</scope>
    <source>
        <strain evidence="13">CHS0354</strain>
    </source>
</reference>
<feature type="domain" description="Fibronectin type-III" evidence="12">
    <location>
        <begin position="791"/>
        <end position="884"/>
    </location>
</feature>
<dbReference type="Pfam" id="PF00041">
    <property type="entry name" value="fn3"/>
    <property type="match status" value="3"/>
</dbReference>
<dbReference type="GO" id="GO:0005886">
    <property type="term" value="C:plasma membrane"/>
    <property type="evidence" value="ECO:0007669"/>
    <property type="project" value="TreeGrafter"/>
</dbReference>
<dbReference type="InterPro" id="IPR003598">
    <property type="entry name" value="Ig_sub2"/>
</dbReference>
<evidence type="ECO:0000256" key="6">
    <source>
        <dbReference type="ARBA" id="ARBA00023136"/>
    </source>
</evidence>
<feature type="region of interest" description="Disordered" evidence="9">
    <location>
        <begin position="1241"/>
        <end position="1311"/>
    </location>
</feature>
<feature type="compositionally biased region" description="Basic residues" evidence="9">
    <location>
        <begin position="1493"/>
        <end position="1504"/>
    </location>
</feature>
<dbReference type="InterPro" id="IPR036116">
    <property type="entry name" value="FN3_sf"/>
</dbReference>
<proteinExistence type="predicted"/>
<keyword evidence="8" id="KW-0393">Immunoglobulin domain</keyword>
<evidence type="ECO:0000313" key="14">
    <source>
        <dbReference type="Proteomes" id="UP001195483"/>
    </source>
</evidence>
<feature type="domain" description="Ig-like" evidence="11">
    <location>
        <begin position="460"/>
        <end position="532"/>
    </location>
</feature>
<gene>
    <name evidence="13" type="ORF">CHS0354_016990</name>
</gene>
<comment type="caution">
    <text evidence="13">The sequence shown here is derived from an EMBL/GenBank/DDBJ whole genome shotgun (WGS) entry which is preliminary data.</text>
</comment>
<reference evidence="13" key="3">
    <citation type="submission" date="2023-05" db="EMBL/GenBank/DDBJ databases">
        <authorList>
            <person name="Smith C.H."/>
        </authorList>
    </citation>
    <scope>NUCLEOTIDE SEQUENCE</scope>
    <source>
        <strain evidence="13">CHS0354</strain>
        <tissue evidence="13">Mantle</tissue>
    </source>
</reference>
<evidence type="ECO:0000259" key="12">
    <source>
        <dbReference type="PROSITE" id="PS50853"/>
    </source>
</evidence>
<reference evidence="13" key="2">
    <citation type="journal article" date="2021" name="Genome Biol. Evol.">
        <title>Developing a high-quality reference genome for a parasitic bivalve with doubly uniparental inheritance (Bivalvia: Unionida).</title>
        <authorList>
            <person name="Smith C.H."/>
        </authorList>
    </citation>
    <scope>NUCLEOTIDE SEQUENCE</scope>
    <source>
        <strain evidence="13">CHS0354</strain>
        <tissue evidence="13">Mantle</tissue>
    </source>
</reference>
<dbReference type="GO" id="GO:0030424">
    <property type="term" value="C:axon"/>
    <property type="evidence" value="ECO:0007669"/>
    <property type="project" value="TreeGrafter"/>
</dbReference>
<dbReference type="SUPFAM" id="SSF49265">
    <property type="entry name" value="Fibronectin type III"/>
    <property type="match status" value="2"/>
</dbReference>
<keyword evidence="4" id="KW-0677">Repeat</keyword>
<keyword evidence="7" id="KW-1015">Disulfide bond</keyword>
<dbReference type="GO" id="GO:0007156">
    <property type="term" value="P:homophilic cell adhesion via plasma membrane adhesion molecules"/>
    <property type="evidence" value="ECO:0007669"/>
    <property type="project" value="TreeGrafter"/>
</dbReference>
<dbReference type="PROSITE" id="PS50835">
    <property type="entry name" value="IG_LIKE"/>
    <property type="match status" value="5"/>
</dbReference>
<feature type="domain" description="Fibronectin type-III" evidence="12">
    <location>
        <begin position="689"/>
        <end position="786"/>
    </location>
</feature>
<dbReference type="GO" id="GO:0070593">
    <property type="term" value="P:dendrite self-avoidance"/>
    <property type="evidence" value="ECO:0007669"/>
    <property type="project" value="TreeGrafter"/>
</dbReference>
<dbReference type="PANTHER" id="PTHR10075:SF100">
    <property type="entry name" value="FASCICLIN-2"/>
    <property type="match status" value="1"/>
</dbReference>
<dbReference type="SUPFAM" id="SSF48726">
    <property type="entry name" value="Immunoglobulin"/>
    <property type="match status" value="5"/>
</dbReference>
<dbReference type="InterPro" id="IPR003961">
    <property type="entry name" value="FN3_dom"/>
</dbReference>
<dbReference type="InterPro" id="IPR013098">
    <property type="entry name" value="Ig_I-set"/>
</dbReference>
<evidence type="ECO:0000256" key="4">
    <source>
        <dbReference type="ARBA" id="ARBA00022737"/>
    </source>
</evidence>
<evidence type="ECO:0000256" key="3">
    <source>
        <dbReference type="ARBA" id="ARBA00022729"/>
    </source>
</evidence>
<feature type="region of interest" description="Disordered" evidence="9">
    <location>
        <begin position="1384"/>
        <end position="1411"/>
    </location>
</feature>
<dbReference type="PANTHER" id="PTHR10075">
    <property type="entry name" value="BASIGIN RELATED"/>
    <property type="match status" value="1"/>
</dbReference>
<feature type="region of interest" description="Disordered" evidence="9">
    <location>
        <begin position="1491"/>
        <end position="1574"/>
    </location>
</feature>
<dbReference type="InterPro" id="IPR013783">
    <property type="entry name" value="Ig-like_fold"/>
</dbReference>
<keyword evidence="2 10" id="KW-0812">Transmembrane</keyword>
<dbReference type="PROSITE" id="PS50853">
    <property type="entry name" value="FN3"/>
    <property type="match status" value="3"/>
</dbReference>
<dbReference type="Proteomes" id="UP001195483">
    <property type="component" value="Unassembled WGS sequence"/>
</dbReference>
<feature type="transmembrane region" description="Helical" evidence="10">
    <location>
        <begin position="917"/>
        <end position="942"/>
    </location>
</feature>
<feature type="compositionally biased region" description="Polar residues" evidence="9">
    <location>
        <begin position="1134"/>
        <end position="1145"/>
    </location>
</feature>
<evidence type="ECO:0000313" key="13">
    <source>
        <dbReference type="EMBL" id="KAK3587011.1"/>
    </source>
</evidence>
<feature type="compositionally biased region" description="Polar residues" evidence="9">
    <location>
        <begin position="1384"/>
        <end position="1400"/>
    </location>
</feature>
<feature type="domain" description="Ig-like" evidence="11">
    <location>
        <begin position="265"/>
        <end position="349"/>
    </location>
</feature>
<accession>A0AAE0VR78</accession>
<dbReference type="InterPro" id="IPR007110">
    <property type="entry name" value="Ig-like_dom"/>
</dbReference>